<proteinExistence type="predicted"/>
<dbReference type="PANTHER" id="PTHR35866:SF1">
    <property type="entry name" value="YKGJ FAMILY CYSTEINE CLUSTER PROTEIN"/>
    <property type="match status" value="1"/>
</dbReference>
<dbReference type="PANTHER" id="PTHR35866">
    <property type="entry name" value="PUTATIVE-RELATED"/>
    <property type="match status" value="1"/>
</dbReference>
<gene>
    <name evidence="1" type="ORF">C4520_13810</name>
</gene>
<comment type="caution">
    <text evidence="1">The sequence shown here is derived from an EMBL/GenBank/DDBJ whole genome shotgun (WGS) entry which is preliminary data.</text>
</comment>
<dbReference type="InterPro" id="IPR005358">
    <property type="entry name" value="Puta_zinc/iron-chelating_dom"/>
</dbReference>
<organism evidence="1 2">
    <name type="scientific">Abyssobacteria bacterium (strain SURF_5)</name>
    <dbReference type="NCBI Taxonomy" id="2093360"/>
    <lineage>
        <taxon>Bacteria</taxon>
        <taxon>Pseudomonadati</taxon>
        <taxon>Candidatus Hydrogenedentota</taxon>
        <taxon>Candidatus Abyssobacteria</taxon>
    </lineage>
</organism>
<name>A0A3A4NNV3_ABYX5</name>
<protein>
    <submittedName>
        <fullName evidence="1">YkgJ family cysteine cluster protein</fullName>
    </submittedName>
</protein>
<dbReference type="EMBL" id="QZKU01000097">
    <property type="protein sequence ID" value="RJP18800.1"/>
    <property type="molecule type" value="Genomic_DNA"/>
</dbReference>
<reference evidence="1 2" key="1">
    <citation type="journal article" date="2017" name="ISME J.">
        <title>Energy and carbon metabolisms in a deep terrestrial subsurface fluid microbial community.</title>
        <authorList>
            <person name="Momper L."/>
            <person name="Jungbluth S.P."/>
            <person name="Lee M.D."/>
            <person name="Amend J.P."/>
        </authorList>
    </citation>
    <scope>NUCLEOTIDE SEQUENCE [LARGE SCALE GENOMIC DNA]</scope>
    <source>
        <strain evidence="1">SURF_5</strain>
    </source>
</reference>
<evidence type="ECO:0000313" key="2">
    <source>
        <dbReference type="Proteomes" id="UP000265882"/>
    </source>
</evidence>
<accession>A0A3A4NNV3</accession>
<evidence type="ECO:0000313" key="1">
    <source>
        <dbReference type="EMBL" id="RJP18800.1"/>
    </source>
</evidence>
<sequence length="272" mass="32139">MKDFEDIKEAILTDAPRFKETDRFKFSCHRGVSCFTDCCADVNIFLTPYDILRMKKRLGISSDEFLSRYTLIPFNEKQQVPVVVLKMLENEKKQCPFLSPGGCTIYEDRPWACRMYPLGLASPKDNGNGEEQFYFLMQEGNCCGFKEEKEWSVRQWLEDQGIIEYNKMGESFKAIALHEYLQQGNHLDPDKMEMYHMACYNLDKFRRFVFESRFLSYFDIDAELAESLRNDDLQLMQFGFRWLRFALFNEPSIKIRDEVLAIRKIQLGKQAQ</sequence>
<dbReference type="Proteomes" id="UP000265882">
    <property type="component" value="Unassembled WGS sequence"/>
</dbReference>
<dbReference type="AlphaFoldDB" id="A0A3A4NNV3"/>
<dbReference type="Pfam" id="PF03692">
    <property type="entry name" value="CxxCxxCC"/>
    <property type="match status" value="1"/>
</dbReference>